<protein>
    <submittedName>
        <fullName evidence="2">Uncharacterized protein</fullName>
    </submittedName>
</protein>
<proteinExistence type="predicted"/>
<organism evidence="2 3">
    <name type="scientific">Tritonibacter litoralis</name>
    <dbReference type="NCBI Taxonomy" id="2662264"/>
    <lineage>
        <taxon>Bacteria</taxon>
        <taxon>Pseudomonadati</taxon>
        <taxon>Pseudomonadota</taxon>
        <taxon>Alphaproteobacteria</taxon>
        <taxon>Rhodobacterales</taxon>
        <taxon>Paracoccaceae</taxon>
        <taxon>Tritonibacter</taxon>
    </lineage>
</organism>
<dbReference type="RefSeq" id="WP_194269286.1">
    <property type="nucleotide sequence ID" value="NZ_WIBF01000003.1"/>
</dbReference>
<feature type="chain" id="PRO_5032309070" evidence="1">
    <location>
        <begin position="26"/>
        <end position="166"/>
    </location>
</feature>
<accession>A0A843YBF1</accession>
<evidence type="ECO:0000256" key="1">
    <source>
        <dbReference type="SAM" id="SignalP"/>
    </source>
</evidence>
<gene>
    <name evidence="2" type="ORF">GFB49_07630</name>
</gene>
<keyword evidence="1" id="KW-0732">Signal</keyword>
<comment type="caution">
    <text evidence="2">The sequence shown here is derived from an EMBL/GenBank/DDBJ whole genome shotgun (WGS) entry which is preliminary data.</text>
</comment>
<reference evidence="2 3" key="1">
    <citation type="submission" date="2019-10" db="EMBL/GenBank/DDBJ databases">
        <title>Epibacterium sp. nov., isolated from seawater.</title>
        <authorList>
            <person name="Zhang X."/>
            <person name="Li N."/>
        </authorList>
    </citation>
    <scope>NUCLEOTIDE SEQUENCE [LARGE SCALE GENOMIC DNA]</scope>
    <source>
        <strain evidence="2 3">SM1979</strain>
    </source>
</reference>
<dbReference type="EMBL" id="WIBF01000003">
    <property type="protein sequence ID" value="MQQ08316.1"/>
    <property type="molecule type" value="Genomic_DNA"/>
</dbReference>
<evidence type="ECO:0000313" key="2">
    <source>
        <dbReference type="EMBL" id="MQQ08316.1"/>
    </source>
</evidence>
<evidence type="ECO:0000313" key="3">
    <source>
        <dbReference type="Proteomes" id="UP000444174"/>
    </source>
</evidence>
<dbReference type="AlphaFoldDB" id="A0A843YBF1"/>
<sequence length="166" mass="17807">MALPNQCMRVLGALGFLGASSLALVACETQVIKVSDVSKASILASENGNKSHMPATDIVTVGRENGAKGQAIFSSDHVEYMLTIMAPDSCHVAEPMSQVKVGPGSNVHVGRVLNRNPGLCAQVMTPVEFFGQVSDLPEEPELLVLTIKNDQGRILDTFEFQRNKAR</sequence>
<dbReference type="Proteomes" id="UP000444174">
    <property type="component" value="Unassembled WGS sequence"/>
</dbReference>
<keyword evidence="3" id="KW-1185">Reference proteome</keyword>
<name>A0A843YBF1_9RHOB</name>
<feature type="signal peptide" evidence="1">
    <location>
        <begin position="1"/>
        <end position="25"/>
    </location>
</feature>